<dbReference type="AlphaFoldDB" id="A0A7W7ST61"/>
<evidence type="ECO:0008006" key="3">
    <source>
        <dbReference type="Google" id="ProtNLM"/>
    </source>
</evidence>
<comment type="caution">
    <text evidence="1">The sequence shown here is derived from an EMBL/GenBank/DDBJ whole genome shotgun (WGS) entry which is preliminary data.</text>
</comment>
<dbReference type="Proteomes" id="UP000578819">
    <property type="component" value="Unassembled WGS sequence"/>
</dbReference>
<evidence type="ECO:0000313" key="2">
    <source>
        <dbReference type="Proteomes" id="UP000578819"/>
    </source>
</evidence>
<gene>
    <name evidence="1" type="ORF">FHR38_004226</name>
</gene>
<reference evidence="1 2" key="1">
    <citation type="submission" date="2020-08" db="EMBL/GenBank/DDBJ databases">
        <title>Sequencing the genomes of 1000 actinobacteria strains.</title>
        <authorList>
            <person name="Klenk H.-P."/>
        </authorList>
    </citation>
    <scope>NUCLEOTIDE SEQUENCE [LARGE SCALE GENOMIC DNA]</scope>
    <source>
        <strain evidence="1 2">DSM 45886</strain>
    </source>
</reference>
<accession>A0A7W7ST61</accession>
<keyword evidence="2" id="KW-1185">Reference proteome</keyword>
<dbReference type="EMBL" id="JACHJW010000001">
    <property type="protein sequence ID" value="MBB4960493.1"/>
    <property type="molecule type" value="Genomic_DNA"/>
</dbReference>
<protein>
    <recommendedName>
        <fullName evidence="3">Flavin reductase</fullName>
    </recommendedName>
</protein>
<name>A0A7W7ST61_9ACTN</name>
<evidence type="ECO:0000313" key="1">
    <source>
        <dbReference type="EMBL" id="MBB4960493.1"/>
    </source>
</evidence>
<dbReference type="RefSeq" id="WP_184536261.1">
    <property type="nucleotide sequence ID" value="NZ_JACHJW010000001.1"/>
</dbReference>
<organism evidence="1 2">
    <name type="scientific">Micromonospora polyrhachis</name>
    <dbReference type="NCBI Taxonomy" id="1282883"/>
    <lineage>
        <taxon>Bacteria</taxon>
        <taxon>Bacillati</taxon>
        <taxon>Actinomycetota</taxon>
        <taxon>Actinomycetes</taxon>
        <taxon>Micromonosporales</taxon>
        <taxon>Micromonosporaceae</taxon>
        <taxon>Micromonospora</taxon>
    </lineage>
</organism>
<sequence length="92" mass="10205">MTTHTPIRRLWLCRACGGPWPCGTARLGLLHEFAADRIGLHVYLAGLYVVALADLYPTDPALIYGRLIGWVPRRNRSRGEDGCPDIPPPPRS</sequence>
<proteinExistence type="predicted"/>